<dbReference type="OrthoDB" id="19102at2759"/>
<dbReference type="Pfam" id="PF04511">
    <property type="entry name" value="DER1"/>
    <property type="match status" value="1"/>
</dbReference>
<evidence type="ECO:0000313" key="7">
    <source>
        <dbReference type="EMBL" id="PWY64984.1"/>
    </source>
</evidence>
<dbReference type="SUPFAM" id="SSF54637">
    <property type="entry name" value="Thioesterase/thiol ester dehydrase-isomerase"/>
    <property type="match status" value="1"/>
</dbReference>
<dbReference type="PANTHER" id="PTHR28152:SF1">
    <property type="entry name" value="HYDROXYACYL-THIOESTER DEHYDRATASE TYPE 2, MITOCHONDRIAL"/>
    <property type="match status" value="1"/>
</dbReference>
<dbReference type="InterPro" id="IPR007599">
    <property type="entry name" value="DER1"/>
</dbReference>
<comment type="caution">
    <text evidence="7">The sequence shown here is derived from an EMBL/GenBank/DDBJ whole genome shotgun (WGS) entry which is preliminary data.</text>
</comment>
<evidence type="ECO:0000256" key="1">
    <source>
        <dbReference type="ARBA" id="ARBA00004141"/>
    </source>
</evidence>
<dbReference type="InterPro" id="IPR035952">
    <property type="entry name" value="Rhomboid-like_sf"/>
</dbReference>
<dbReference type="GO" id="GO:0019171">
    <property type="term" value="F:(3R)-hydroxyacyl-[acyl-carrier-protein] dehydratase activity"/>
    <property type="evidence" value="ECO:0007669"/>
    <property type="project" value="TreeGrafter"/>
</dbReference>
<dbReference type="GO" id="GO:0005739">
    <property type="term" value="C:mitochondrion"/>
    <property type="evidence" value="ECO:0007669"/>
    <property type="project" value="TreeGrafter"/>
</dbReference>
<dbReference type="RefSeq" id="XP_025394372.1">
    <property type="nucleotide sequence ID" value="XM_025548411.1"/>
</dbReference>
<evidence type="ECO:0000256" key="2">
    <source>
        <dbReference type="ARBA" id="ARBA00022692"/>
    </source>
</evidence>
<dbReference type="Proteomes" id="UP000247233">
    <property type="component" value="Unassembled WGS sequence"/>
</dbReference>
<evidence type="ECO:0000313" key="8">
    <source>
        <dbReference type="Proteomes" id="UP000247233"/>
    </source>
</evidence>
<evidence type="ECO:0000256" key="4">
    <source>
        <dbReference type="ARBA" id="ARBA00023136"/>
    </source>
</evidence>
<keyword evidence="4 6" id="KW-0472">Membrane</keyword>
<evidence type="ECO:0000256" key="3">
    <source>
        <dbReference type="ARBA" id="ARBA00022989"/>
    </source>
</evidence>
<feature type="transmembrane region" description="Helical" evidence="6">
    <location>
        <begin position="500"/>
        <end position="522"/>
    </location>
</feature>
<feature type="transmembrane region" description="Helical" evidence="6">
    <location>
        <begin position="412"/>
        <end position="435"/>
    </location>
</feature>
<dbReference type="AlphaFoldDB" id="A0A317USL0"/>
<proteinExistence type="predicted"/>
<accession>A0A317USL0</accession>
<dbReference type="InterPro" id="IPR029069">
    <property type="entry name" value="HotDog_dom_sf"/>
</dbReference>
<protein>
    <submittedName>
        <fullName evidence="7">DER1-domain-containing protein</fullName>
    </submittedName>
</protein>
<feature type="transmembrane region" description="Helical" evidence="6">
    <location>
        <begin position="455"/>
        <end position="488"/>
    </location>
</feature>
<comment type="subcellular location">
    <subcellularLocation>
        <location evidence="1">Membrane</location>
        <topology evidence="1">Multi-pass membrane protein</topology>
    </subcellularLocation>
</comment>
<evidence type="ECO:0000256" key="6">
    <source>
        <dbReference type="SAM" id="Phobius"/>
    </source>
</evidence>
<dbReference type="VEuPathDB" id="FungiDB:BO70DRAFT_433479"/>
<dbReference type="GO" id="GO:0016020">
    <property type="term" value="C:membrane"/>
    <property type="evidence" value="ECO:0007669"/>
    <property type="project" value="UniProtKB-SubCell"/>
</dbReference>
<dbReference type="GeneID" id="37070648"/>
<feature type="region of interest" description="Disordered" evidence="5">
    <location>
        <begin position="591"/>
        <end position="619"/>
    </location>
</feature>
<keyword evidence="8" id="KW-1185">Reference proteome</keyword>
<name>A0A317USL0_9EURO</name>
<keyword evidence="3 6" id="KW-1133">Transmembrane helix</keyword>
<dbReference type="PANTHER" id="PTHR28152">
    <property type="entry name" value="HYDROXYACYL-THIOESTER DEHYDRATASE TYPE 2, MITOCHONDRIAL"/>
    <property type="match status" value="1"/>
</dbReference>
<gene>
    <name evidence="7" type="ORF">BO70DRAFT_433479</name>
</gene>
<feature type="compositionally biased region" description="Polar residues" evidence="5">
    <location>
        <begin position="591"/>
        <end position="607"/>
    </location>
</feature>
<dbReference type="STRING" id="1448321.A0A317USL0"/>
<sequence length="619" mass="69179">MQPLRIHVALDSIRRGRQHGSLLQRVGWQLQSPPPLATRAYSSLSEHLHRELTSRHVPLAFDYMHPQPSHLLNLTLFDLLPAVSSAPGDLPSVRTPPPLSAGHHLVYFPPQVSLSQLLPDGTDTLHTPGSPFNRRLWAGGRVRFLADNSLCLDGSRAVCLETIRDVTVTGQPGDERVNVRIERRIGTVQEDEDQRSIRERLWKEDADEAGQSSIIEDRSLVFMRDNPSGKLTHDKACFDTDRRAVKSPSNPYFRHSIIPNKALLFRFSALTFNAHAIHIDETYTRNVECYRDLLVHGPLTLTLLLTALQASLSKLGLAISEIYYKNIAPLYVEEELAICGKPKMGKHHTAWDVWIEGTNGRLAVRVQRLLDYNGPVLGCSSCHQSVLVHGGLLNGYYVVFQRHFVFKFLPEIWRLFSPFMITGPGISLIFDVYFMYTYGSQLETGSSRLSAPGDFVTYLFFVASVIVLTAGCLLNCITFTSALILACVYTFSQDNRGRKVTFFVVQIPVEFLPWAMLTWTLVTSGWPAALRDSTGIAAAHAYDFITRIYPTFGGGRNHLITPVFISQYFAAQTPRPGPRAYGTVFRAADQAQNPSSGGWASSFQSPWNRRGPGRRLGGD</sequence>
<dbReference type="EMBL" id="MSFL01000055">
    <property type="protein sequence ID" value="PWY64984.1"/>
    <property type="molecule type" value="Genomic_DNA"/>
</dbReference>
<reference evidence="7 8" key="1">
    <citation type="submission" date="2016-12" db="EMBL/GenBank/DDBJ databases">
        <title>The genomes of Aspergillus section Nigri reveals drivers in fungal speciation.</title>
        <authorList>
            <consortium name="DOE Joint Genome Institute"/>
            <person name="Vesth T.C."/>
            <person name="Nybo J."/>
            <person name="Theobald S."/>
            <person name="Brandl J."/>
            <person name="Frisvad J.C."/>
            <person name="Nielsen K.F."/>
            <person name="Lyhne E.K."/>
            <person name="Kogle M.E."/>
            <person name="Kuo A."/>
            <person name="Riley R."/>
            <person name="Clum A."/>
            <person name="Nolan M."/>
            <person name="Lipzen A."/>
            <person name="Salamov A."/>
            <person name="Henrissat B."/>
            <person name="Wiebenga A."/>
            <person name="De Vries R.P."/>
            <person name="Grigoriev I.V."/>
            <person name="Mortensen U.H."/>
            <person name="Andersen M.R."/>
            <person name="Baker S.E."/>
        </authorList>
    </citation>
    <scope>NUCLEOTIDE SEQUENCE [LARGE SCALE GENOMIC DNA]</scope>
    <source>
        <strain evidence="7 8">CBS 117.55</strain>
    </source>
</reference>
<organism evidence="7 8">
    <name type="scientific">Aspergillus heteromorphus CBS 117.55</name>
    <dbReference type="NCBI Taxonomy" id="1448321"/>
    <lineage>
        <taxon>Eukaryota</taxon>
        <taxon>Fungi</taxon>
        <taxon>Dikarya</taxon>
        <taxon>Ascomycota</taxon>
        <taxon>Pezizomycotina</taxon>
        <taxon>Eurotiomycetes</taxon>
        <taxon>Eurotiomycetidae</taxon>
        <taxon>Eurotiales</taxon>
        <taxon>Aspergillaceae</taxon>
        <taxon>Aspergillus</taxon>
        <taxon>Aspergillus subgen. Circumdati</taxon>
    </lineage>
</organism>
<dbReference type="Gene3D" id="3.10.129.10">
    <property type="entry name" value="Hotdog Thioesterase"/>
    <property type="match status" value="1"/>
</dbReference>
<dbReference type="InterPro" id="IPR052741">
    <property type="entry name" value="Mitochondrial_HTD2"/>
</dbReference>
<keyword evidence="2 6" id="KW-0812">Transmembrane</keyword>
<dbReference type="SUPFAM" id="SSF144091">
    <property type="entry name" value="Rhomboid-like"/>
    <property type="match status" value="1"/>
</dbReference>
<evidence type="ECO:0000256" key="5">
    <source>
        <dbReference type="SAM" id="MobiDB-lite"/>
    </source>
</evidence>